<reference evidence="2" key="1">
    <citation type="submission" date="2016-11" db="EMBL/GenBank/DDBJ databases">
        <title>Actinomyces gypaetusis sp. nov. isolated from Gypaetus barbatus in Qinghai Tibet Plateau China.</title>
        <authorList>
            <person name="Meng X."/>
        </authorList>
    </citation>
    <scope>NUCLEOTIDE SEQUENCE [LARGE SCALE GENOMIC DNA]</scope>
    <source>
        <strain evidence="2">DSM 15383</strain>
    </source>
</reference>
<keyword evidence="2" id="KW-1185">Reference proteome</keyword>
<dbReference type="RefSeq" id="WP_075361541.1">
    <property type="nucleotide sequence ID" value="NZ_MPDM01000004.1"/>
</dbReference>
<proteinExistence type="predicted"/>
<dbReference type="Proteomes" id="UP000186465">
    <property type="component" value="Unassembled WGS sequence"/>
</dbReference>
<name>A0A1Q5PNZ4_9ACTO</name>
<accession>A0A1Q5PNZ4</accession>
<sequence length="116" mass="12750">MEQLELFELEAAKPDATPMEKHARNYLETLRGQGLIQAHHELRCAMIVELSRAVGEGLAQGKKTIATTNLAKQLNDMLADMPQPLAQGNKTLDALAITLENLSHAAFQQVMTNAQQ</sequence>
<evidence type="ECO:0000313" key="1">
    <source>
        <dbReference type="EMBL" id="OKL49301.1"/>
    </source>
</evidence>
<organism evidence="1 2">
    <name type="scientific">Boudabousia marimammalium</name>
    <dbReference type="NCBI Taxonomy" id="156892"/>
    <lineage>
        <taxon>Bacteria</taxon>
        <taxon>Bacillati</taxon>
        <taxon>Actinomycetota</taxon>
        <taxon>Actinomycetes</taxon>
        <taxon>Actinomycetales</taxon>
        <taxon>Actinomycetaceae</taxon>
        <taxon>Boudabousia</taxon>
    </lineage>
</organism>
<protein>
    <submittedName>
        <fullName evidence="1">Uncharacterized protein</fullName>
    </submittedName>
</protein>
<dbReference type="EMBL" id="MPDM01000004">
    <property type="protein sequence ID" value="OKL49301.1"/>
    <property type="molecule type" value="Genomic_DNA"/>
</dbReference>
<gene>
    <name evidence="1" type="ORF">BM477_04790</name>
</gene>
<comment type="caution">
    <text evidence="1">The sequence shown here is derived from an EMBL/GenBank/DDBJ whole genome shotgun (WGS) entry which is preliminary data.</text>
</comment>
<dbReference type="AlphaFoldDB" id="A0A1Q5PNZ4"/>
<evidence type="ECO:0000313" key="2">
    <source>
        <dbReference type="Proteomes" id="UP000186465"/>
    </source>
</evidence>